<reference evidence="2" key="1">
    <citation type="submission" date="2022-06" db="EMBL/GenBank/DDBJ databases">
        <title>Genome sequence of Phormidium yuhuli AB48 isolated from an industrial photobioreactor environment.</title>
        <authorList>
            <person name="Qiu Y."/>
            <person name="Noonan A.J.C."/>
            <person name="Dofher K."/>
            <person name="Koch M."/>
            <person name="Kieft B."/>
            <person name="Lin X."/>
            <person name="Ziels R.M."/>
            <person name="Hallam S.J."/>
        </authorList>
    </citation>
    <scope>NUCLEOTIDE SEQUENCE</scope>
    <source>
        <strain evidence="2">AB48</strain>
    </source>
</reference>
<dbReference type="Proteomes" id="UP001056708">
    <property type="component" value="Chromosome"/>
</dbReference>
<dbReference type="InterPro" id="IPR043519">
    <property type="entry name" value="NT_sf"/>
</dbReference>
<dbReference type="PANTHER" id="PTHR43852">
    <property type="entry name" value="NUCLEOTIDYLTRANSFERASE"/>
    <property type="match status" value="1"/>
</dbReference>
<accession>A0ABY5ASN8</accession>
<evidence type="ECO:0000313" key="3">
    <source>
        <dbReference type="Proteomes" id="UP001056708"/>
    </source>
</evidence>
<dbReference type="SUPFAM" id="SSF81301">
    <property type="entry name" value="Nucleotidyltransferase"/>
    <property type="match status" value="1"/>
</dbReference>
<gene>
    <name evidence="2" type="ORF">NEA10_05860</name>
</gene>
<evidence type="ECO:0000259" key="1">
    <source>
        <dbReference type="Pfam" id="PF18765"/>
    </source>
</evidence>
<dbReference type="Gene3D" id="3.30.460.10">
    <property type="entry name" value="Beta Polymerase, domain 2"/>
    <property type="match status" value="1"/>
</dbReference>
<dbReference type="PANTHER" id="PTHR43852:SF2">
    <property type="entry name" value="PROTEIN ADENYLYLTRANSFERASE MNTA"/>
    <property type="match status" value="1"/>
</dbReference>
<organism evidence="2 3">
    <name type="scientific">Phormidium yuhuli AB48</name>
    <dbReference type="NCBI Taxonomy" id="2940671"/>
    <lineage>
        <taxon>Bacteria</taxon>
        <taxon>Bacillati</taxon>
        <taxon>Cyanobacteriota</taxon>
        <taxon>Cyanophyceae</taxon>
        <taxon>Oscillatoriophycideae</taxon>
        <taxon>Oscillatoriales</taxon>
        <taxon>Oscillatoriaceae</taxon>
        <taxon>Phormidium</taxon>
        <taxon>Phormidium yuhuli</taxon>
    </lineage>
</organism>
<sequence>MKYGLSDQDLTQMRAAIAQFPEITEVILFGSRAKGNHKPGSDVDLAIKGDHVTHATIYRLADRLNEDYPFPYFFDVIDYNSIDEPNLTEHINRVGITIFAQETSSHP</sequence>
<proteinExistence type="predicted"/>
<dbReference type="InterPro" id="IPR041633">
    <property type="entry name" value="Polbeta"/>
</dbReference>
<evidence type="ECO:0000313" key="2">
    <source>
        <dbReference type="EMBL" id="USR92247.1"/>
    </source>
</evidence>
<dbReference type="CDD" id="cd05403">
    <property type="entry name" value="NT_KNTase_like"/>
    <property type="match status" value="1"/>
</dbReference>
<feature type="domain" description="Polymerase beta nucleotidyltransferase" evidence="1">
    <location>
        <begin position="16"/>
        <end position="102"/>
    </location>
</feature>
<dbReference type="RefSeq" id="WP_252664319.1">
    <property type="nucleotide sequence ID" value="NZ_CP098611.1"/>
</dbReference>
<keyword evidence="3" id="KW-1185">Reference proteome</keyword>
<name>A0ABY5ASN8_9CYAN</name>
<dbReference type="Pfam" id="PF18765">
    <property type="entry name" value="Polbeta"/>
    <property type="match status" value="1"/>
</dbReference>
<protein>
    <submittedName>
        <fullName evidence="2">Nucleotidyltransferase domain-containing protein</fullName>
    </submittedName>
</protein>
<dbReference type="EMBL" id="CP098611">
    <property type="protein sequence ID" value="USR92247.1"/>
    <property type="molecule type" value="Genomic_DNA"/>
</dbReference>
<dbReference type="InterPro" id="IPR052930">
    <property type="entry name" value="TA_antitoxin_MntA"/>
</dbReference>